<gene>
    <name evidence="4" type="ORF">DI549_07605</name>
</gene>
<dbReference type="GO" id="GO:0120010">
    <property type="term" value="P:intermembrane phospholipid transfer"/>
    <property type="evidence" value="ECO:0007669"/>
    <property type="project" value="TreeGrafter"/>
</dbReference>
<evidence type="ECO:0000256" key="3">
    <source>
        <dbReference type="SAM" id="Phobius"/>
    </source>
</evidence>
<evidence type="ECO:0000313" key="4">
    <source>
        <dbReference type="EMBL" id="PZQ83713.1"/>
    </source>
</evidence>
<dbReference type="GO" id="GO:0016020">
    <property type="term" value="C:membrane"/>
    <property type="evidence" value="ECO:0007669"/>
    <property type="project" value="InterPro"/>
</dbReference>
<keyword evidence="2" id="KW-0732">Signal</keyword>
<name>A0A2W5SWU1_ANCNO</name>
<keyword evidence="3" id="KW-0472">Membrane</keyword>
<protein>
    <recommendedName>
        <fullName evidence="6">VacJ family lipoprotein</fullName>
    </recommendedName>
</protein>
<dbReference type="PANTHER" id="PTHR30035">
    <property type="entry name" value="LIPOPROTEIN VACJ-RELATED"/>
    <property type="match status" value="1"/>
</dbReference>
<feature type="transmembrane region" description="Helical" evidence="3">
    <location>
        <begin position="68"/>
        <end position="89"/>
    </location>
</feature>
<evidence type="ECO:0000256" key="2">
    <source>
        <dbReference type="ARBA" id="ARBA00022729"/>
    </source>
</evidence>
<sequence length="298" mass="30871">MRRCRPSVFITDPADAGGSYSRRGEMMRASRTCVPLALAGALLASMAAPASAQVTAPSVWDPLEQLNRATYAFNTAFVAVVAAPVIGAYRATVPESVQTGVDNVFTNLREPLTALSSGLQGDFSNLGVSIGRFAINSTAGIGGVFDVATRMGWVSRPEDLGTTMCSYGVPPGPFVVLPFVGPSTTREAVGTLAVYGLTYGIADDYGLGYVVADRAVAAASDLPLPAAQTTIVVTPAPTTPPAAAAPETPTLPTVTTTGVPSYEDVRTQYLAFRQQLCTDSVPAAELKPSPLGGIVRLN</sequence>
<dbReference type="EMBL" id="QFQD01000017">
    <property type="protein sequence ID" value="PZQ83713.1"/>
    <property type="molecule type" value="Genomic_DNA"/>
</dbReference>
<accession>A0A2W5SWU1</accession>
<dbReference type="PANTHER" id="PTHR30035:SF3">
    <property type="entry name" value="INTERMEMBRANE PHOSPHOLIPID TRANSPORT SYSTEM LIPOPROTEIN MLAA"/>
    <property type="match status" value="1"/>
</dbReference>
<keyword evidence="3" id="KW-0812">Transmembrane</keyword>
<dbReference type="InterPro" id="IPR007428">
    <property type="entry name" value="MlaA"/>
</dbReference>
<dbReference type="AlphaFoldDB" id="A0A2W5SWU1"/>
<evidence type="ECO:0000256" key="1">
    <source>
        <dbReference type="ARBA" id="ARBA00010634"/>
    </source>
</evidence>
<keyword evidence="3" id="KW-1133">Transmembrane helix</keyword>
<evidence type="ECO:0000313" key="5">
    <source>
        <dbReference type="Proteomes" id="UP000248887"/>
    </source>
</evidence>
<organism evidence="4 5">
    <name type="scientific">Ancylobacter novellus</name>
    <name type="common">Thiobacillus novellus</name>
    <dbReference type="NCBI Taxonomy" id="921"/>
    <lineage>
        <taxon>Bacteria</taxon>
        <taxon>Pseudomonadati</taxon>
        <taxon>Pseudomonadota</taxon>
        <taxon>Alphaproteobacteria</taxon>
        <taxon>Hyphomicrobiales</taxon>
        <taxon>Xanthobacteraceae</taxon>
        <taxon>Ancylobacter</taxon>
    </lineage>
</organism>
<dbReference type="Proteomes" id="UP000248887">
    <property type="component" value="Unassembled WGS sequence"/>
</dbReference>
<dbReference type="PRINTS" id="PR01805">
    <property type="entry name" value="VACJLIPOPROT"/>
</dbReference>
<reference evidence="4 5" key="1">
    <citation type="submission" date="2017-08" db="EMBL/GenBank/DDBJ databases">
        <title>Infants hospitalized years apart are colonized by the same room-sourced microbial strains.</title>
        <authorList>
            <person name="Brooks B."/>
            <person name="Olm M.R."/>
            <person name="Firek B.A."/>
            <person name="Baker R."/>
            <person name="Thomas B.C."/>
            <person name="Morowitz M.J."/>
            <person name="Banfield J.F."/>
        </authorList>
    </citation>
    <scope>NUCLEOTIDE SEQUENCE [LARGE SCALE GENOMIC DNA]</scope>
    <source>
        <strain evidence="4">S2_005_001_R2_27</strain>
    </source>
</reference>
<comment type="caution">
    <text evidence="4">The sequence shown here is derived from an EMBL/GenBank/DDBJ whole genome shotgun (WGS) entry which is preliminary data.</text>
</comment>
<comment type="similarity">
    <text evidence="1">Belongs to the MlaA family.</text>
</comment>
<dbReference type="Pfam" id="PF04333">
    <property type="entry name" value="MlaA"/>
    <property type="match status" value="1"/>
</dbReference>
<proteinExistence type="inferred from homology"/>
<evidence type="ECO:0008006" key="6">
    <source>
        <dbReference type="Google" id="ProtNLM"/>
    </source>
</evidence>